<reference evidence="2 3" key="1">
    <citation type="submission" date="2020-04" db="EMBL/GenBank/DDBJ databases">
        <authorList>
            <person name="Zhang R."/>
            <person name="Schippers A."/>
        </authorList>
    </citation>
    <scope>NUCLEOTIDE SEQUENCE [LARGE SCALE GENOMIC DNA]</scope>
    <source>
        <strain evidence="2 3">DSM 109850</strain>
    </source>
</reference>
<proteinExistence type="predicted"/>
<dbReference type="SUPFAM" id="SSF51735">
    <property type="entry name" value="NAD(P)-binding Rossmann-fold domains"/>
    <property type="match status" value="1"/>
</dbReference>
<dbReference type="InterPro" id="IPR001509">
    <property type="entry name" value="Epimerase_deHydtase"/>
</dbReference>
<evidence type="ECO:0000313" key="2">
    <source>
        <dbReference type="EMBL" id="NMP22530.1"/>
    </source>
</evidence>
<protein>
    <submittedName>
        <fullName evidence="2">NAD-dependent epimerase/dehydratase family protein</fullName>
    </submittedName>
</protein>
<accession>A0A7Y0L4Z8</accession>
<dbReference type="RefSeq" id="WP_169098940.1">
    <property type="nucleotide sequence ID" value="NZ_JABBVZ010000025.1"/>
</dbReference>
<dbReference type="PANTHER" id="PTHR43245">
    <property type="entry name" value="BIFUNCTIONAL POLYMYXIN RESISTANCE PROTEIN ARNA"/>
    <property type="match status" value="1"/>
</dbReference>
<evidence type="ECO:0000313" key="3">
    <source>
        <dbReference type="Proteomes" id="UP000533476"/>
    </source>
</evidence>
<name>A0A7Y0L4Z8_9FIRM</name>
<dbReference type="AlphaFoldDB" id="A0A7Y0L4Z8"/>
<dbReference type="PANTHER" id="PTHR43245:SF13">
    <property type="entry name" value="UDP-D-APIOSE_UDP-D-XYLOSE SYNTHASE 2"/>
    <property type="match status" value="1"/>
</dbReference>
<dbReference type="EMBL" id="JABBVZ010000025">
    <property type="protein sequence ID" value="NMP22530.1"/>
    <property type="molecule type" value="Genomic_DNA"/>
</dbReference>
<keyword evidence="3" id="KW-1185">Reference proteome</keyword>
<dbReference type="Gene3D" id="3.90.25.10">
    <property type="entry name" value="UDP-galactose 4-epimerase, domain 1"/>
    <property type="match status" value="1"/>
</dbReference>
<dbReference type="Pfam" id="PF01370">
    <property type="entry name" value="Epimerase"/>
    <property type="match status" value="1"/>
</dbReference>
<feature type="domain" description="NAD-dependent epimerase/dehydratase" evidence="1">
    <location>
        <begin position="3"/>
        <end position="230"/>
    </location>
</feature>
<organism evidence="2 3">
    <name type="scientific">Sulfobacillus harzensis</name>
    <dbReference type="NCBI Taxonomy" id="2729629"/>
    <lineage>
        <taxon>Bacteria</taxon>
        <taxon>Bacillati</taxon>
        <taxon>Bacillota</taxon>
        <taxon>Clostridia</taxon>
        <taxon>Eubacteriales</taxon>
        <taxon>Clostridiales Family XVII. Incertae Sedis</taxon>
        <taxon>Sulfobacillus</taxon>
    </lineage>
</organism>
<dbReference type="InterPro" id="IPR050177">
    <property type="entry name" value="Lipid_A_modif_metabolic_enz"/>
</dbReference>
<gene>
    <name evidence="2" type="ORF">HIJ39_09215</name>
</gene>
<dbReference type="InterPro" id="IPR036291">
    <property type="entry name" value="NAD(P)-bd_dom_sf"/>
</dbReference>
<dbReference type="Gene3D" id="3.40.50.720">
    <property type="entry name" value="NAD(P)-binding Rossmann-like Domain"/>
    <property type="match status" value="1"/>
</dbReference>
<comment type="caution">
    <text evidence="2">The sequence shown here is derived from an EMBL/GenBank/DDBJ whole genome shotgun (WGS) entry which is preliminary data.</text>
</comment>
<dbReference type="Proteomes" id="UP000533476">
    <property type="component" value="Unassembled WGS sequence"/>
</dbReference>
<sequence length="309" mass="33517">MRVLVTGGAGFIGSHVVDTLLRQSDTEVVVVDNLSHGQRRFVNPAARFIQGDVLDWGVWVDEVGPVDAVIHLAAQISVPESEAHPENDVRQNVLGTVAMLQAAKRLKAREFRFASSAAVYGDDPHLPLAEERAGQTLSYYGLDKWIGETYIAYEALHSSLIGTVLRLANVYGPRQRTQGEGGVVAVFAEALAQGAKPQIFGDGEQTRDFIAVQDVARAFCHRLGDPASGGVRNIATGEAVSINEVWLRLASIAGLDDRDIAHGPERPGDIRHSLLDTARARAWGFQAHVDLNVGLAMTYQYFREDAGVL</sequence>
<evidence type="ECO:0000259" key="1">
    <source>
        <dbReference type="Pfam" id="PF01370"/>
    </source>
</evidence>